<dbReference type="RefSeq" id="XP_022157606.1">
    <property type="nucleotide sequence ID" value="XM_022301914.1"/>
</dbReference>
<dbReference type="PANTHER" id="PTHR31072">
    <property type="entry name" value="TRANSCRIPTION FACTOR TCP4-RELATED"/>
    <property type="match status" value="1"/>
</dbReference>
<feature type="domain" description="TCP" evidence="8">
    <location>
        <begin position="113"/>
        <end position="171"/>
    </location>
</feature>
<evidence type="ECO:0000313" key="11">
    <source>
        <dbReference type="RefSeq" id="XP_022157606.1"/>
    </source>
</evidence>
<accession>A0A6J1DYP2</accession>
<feature type="domain" description="R" evidence="9">
    <location>
        <begin position="238"/>
        <end position="255"/>
    </location>
</feature>
<proteinExistence type="predicted"/>
<comment type="subcellular location">
    <subcellularLocation>
        <location evidence="1">Nucleus</location>
    </subcellularLocation>
</comment>
<reference evidence="11" key="1">
    <citation type="submission" date="2025-08" db="UniProtKB">
        <authorList>
            <consortium name="RefSeq"/>
        </authorList>
    </citation>
    <scope>IDENTIFICATION</scope>
    <source>
        <strain evidence="11">OHB3-1</strain>
    </source>
</reference>
<dbReference type="KEGG" id="mcha:111024260"/>
<dbReference type="Proteomes" id="UP000504603">
    <property type="component" value="Unplaced"/>
</dbReference>
<dbReference type="InterPro" id="IPR017887">
    <property type="entry name" value="TF_TCP_subgr"/>
</dbReference>
<keyword evidence="6" id="KW-0539">Nucleus</keyword>
<dbReference type="OrthoDB" id="1896834at2759"/>
<dbReference type="GeneID" id="111024260"/>
<dbReference type="GO" id="GO:0005634">
    <property type="term" value="C:nucleus"/>
    <property type="evidence" value="ECO:0007669"/>
    <property type="project" value="UniProtKB-SubCell"/>
</dbReference>
<evidence type="ECO:0000259" key="9">
    <source>
        <dbReference type="PROSITE" id="PS51370"/>
    </source>
</evidence>
<evidence type="ECO:0000256" key="4">
    <source>
        <dbReference type="ARBA" id="ARBA00023125"/>
    </source>
</evidence>
<organism evidence="10 11">
    <name type="scientific">Momordica charantia</name>
    <name type="common">Bitter gourd</name>
    <name type="synonym">Balsam pear</name>
    <dbReference type="NCBI Taxonomy" id="3673"/>
    <lineage>
        <taxon>Eukaryota</taxon>
        <taxon>Viridiplantae</taxon>
        <taxon>Streptophyta</taxon>
        <taxon>Embryophyta</taxon>
        <taxon>Tracheophyta</taxon>
        <taxon>Spermatophyta</taxon>
        <taxon>Magnoliopsida</taxon>
        <taxon>eudicotyledons</taxon>
        <taxon>Gunneridae</taxon>
        <taxon>Pentapetalae</taxon>
        <taxon>rosids</taxon>
        <taxon>fabids</taxon>
        <taxon>Cucurbitales</taxon>
        <taxon>Cucurbitaceae</taxon>
        <taxon>Momordiceae</taxon>
        <taxon>Momordica</taxon>
    </lineage>
</organism>
<gene>
    <name evidence="11" type="primary">LOC111024260</name>
</gene>
<evidence type="ECO:0000256" key="2">
    <source>
        <dbReference type="ARBA" id="ARBA00022473"/>
    </source>
</evidence>
<sequence>MKPCSTTEINPLPFTHNQNIAWDYANPSSMGEDQDSYLQYCFFPDPFLDDDHDLFLSHFFQQQQQHHLLIPAGNANWDQQEREREQEKLTPDDNWKKQNSGKTKKLCSRKIGKKDRHSKICTAQGPRDRRMRLSLQIARKFFDLQDMLGFDKASNTIDWLLSHSNSAIKKLKDSLNLNNNNHSAYSYGSQVSCGSSEAVSELTTRDNNVASGKESAFMATPTPSSKLKKGRQLRTVARESRDRARARARERTKEKLILKSASTSTISDHPQHFPSILQTLCSGNSDHHHHPTPNFLP</sequence>
<dbReference type="GO" id="GO:2000032">
    <property type="term" value="P:regulation of secondary shoot formation"/>
    <property type="evidence" value="ECO:0007669"/>
    <property type="project" value="TreeGrafter"/>
</dbReference>
<evidence type="ECO:0000256" key="3">
    <source>
        <dbReference type="ARBA" id="ARBA00023015"/>
    </source>
</evidence>
<evidence type="ECO:0000256" key="7">
    <source>
        <dbReference type="SAM" id="MobiDB-lite"/>
    </source>
</evidence>
<keyword evidence="3" id="KW-0805">Transcription regulation</keyword>
<feature type="compositionally biased region" description="Basic and acidic residues" evidence="7">
    <location>
        <begin position="79"/>
        <end position="96"/>
    </location>
</feature>
<keyword evidence="5" id="KW-0804">Transcription</keyword>
<dbReference type="PROSITE" id="PS51369">
    <property type="entry name" value="TCP"/>
    <property type="match status" value="1"/>
</dbReference>
<dbReference type="PANTHER" id="PTHR31072:SF87">
    <property type="entry name" value="TRANSCRIPTION FACTOR TCP12"/>
    <property type="match status" value="1"/>
</dbReference>
<dbReference type="InterPro" id="IPR017888">
    <property type="entry name" value="CYC/TB1_R_domain"/>
</dbReference>
<dbReference type="GO" id="GO:0043565">
    <property type="term" value="F:sequence-specific DNA binding"/>
    <property type="evidence" value="ECO:0007669"/>
    <property type="project" value="TreeGrafter"/>
</dbReference>
<dbReference type="Pfam" id="PF03634">
    <property type="entry name" value="TCP"/>
    <property type="match status" value="1"/>
</dbReference>
<evidence type="ECO:0000256" key="5">
    <source>
        <dbReference type="ARBA" id="ARBA00023163"/>
    </source>
</evidence>
<name>A0A6J1DYP2_MOMCH</name>
<evidence type="ECO:0000256" key="1">
    <source>
        <dbReference type="ARBA" id="ARBA00004123"/>
    </source>
</evidence>
<keyword evidence="10" id="KW-1185">Reference proteome</keyword>
<feature type="region of interest" description="Disordered" evidence="7">
    <location>
        <begin position="77"/>
        <end position="101"/>
    </location>
</feature>
<dbReference type="SMR" id="A0A6J1DYP2"/>
<keyword evidence="2" id="KW-0217">Developmental protein</keyword>
<protein>
    <submittedName>
        <fullName evidence="11">Transcription factor DICHOTOMA-like</fullName>
    </submittedName>
</protein>
<keyword evidence="4" id="KW-0238">DNA-binding</keyword>
<evidence type="ECO:0000259" key="8">
    <source>
        <dbReference type="PROSITE" id="PS51369"/>
    </source>
</evidence>
<dbReference type="GO" id="GO:0003700">
    <property type="term" value="F:DNA-binding transcription factor activity"/>
    <property type="evidence" value="ECO:0007669"/>
    <property type="project" value="InterPro"/>
</dbReference>
<dbReference type="PROSITE" id="PS51370">
    <property type="entry name" value="R"/>
    <property type="match status" value="1"/>
</dbReference>
<evidence type="ECO:0000313" key="10">
    <source>
        <dbReference type="Proteomes" id="UP000504603"/>
    </source>
</evidence>
<evidence type="ECO:0000256" key="6">
    <source>
        <dbReference type="ARBA" id="ARBA00023242"/>
    </source>
</evidence>
<dbReference type="AlphaFoldDB" id="A0A6J1DYP2"/>
<dbReference type="InterPro" id="IPR005333">
    <property type="entry name" value="Transcription_factor_TCP"/>
</dbReference>